<dbReference type="PATRIC" id="fig|217031.4.peg.698"/>
<accession>A0A0Q9Y7N7</accession>
<protein>
    <submittedName>
        <fullName evidence="1">Uncharacterized protein</fullName>
    </submittedName>
</protein>
<proteinExistence type="predicted"/>
<organism evidence="1 2">
    <name type="scientific">Lederbergia galactosidilytica</name>
    <dbReference type="NCBI Taxonomy" id="217031"/>
    <lineage>
        <taxon>Bacteria</taxon>
        <taxon>Bacillati</taxon>
        <taxon>Bacillota</taxon>
        <taxon>Bacilli</taxon>
        <taxon>Bacillales</taxon>
        <taxon>Bacillaceae</taxon>
        <taxon>Lederbergia</taxon>
    </lineage>
</organism>
<sequence length="103" mass="12415">MRWPMLKIMIKQENQKPRTIRLPYLLIDMGLRLATRLATTKLFWKVINSTKRQNQEQEEHQWLLLEQIDWQDIQPILKEIKNYKGMTILDVQDKNGQAVKVEL</sequence>
<dbReference type="EMBL" id="LGPB01000022">
    <property type="protein sequence ID" value="KRG16895.1"/>
    <property type="molecule type" value="Genomic_DNA"/>
</dbReference>
<name>A0A0Q9Y7N7_9BACI</name>
<dbReference type="Proteomes" id="UP000053881">
    <property type="component" value="Unassembled WGS sequence"/>
</dbReference>
<comment type="caution">
    <text evidence="1">The sequence shown here is derived from an EMBL/GenBank/DDBJ whole genome shotgun (WGS) entry which is preliminary data.</text>
</comment>
<reference evidence="1 2" key="1">
    <citation type="submission" date="2015-06" db="EMBL/GenBank/DDBJ databases">
        <title>Genome sequencing project of Bacillus galactosidilyticus PL133.</title>
        <authorList>
            <person name="Gaiero J."/>
            <person name="Nicol R."/>
            <person name="Habash M."/>
        </authorList>
    </citation>
    <scope>NUCLEOTIDE SEQUENCE [LARGE SCALE GENOMIC DNA]</scope>
    <source>
        <strain evidence="1 2">PL133</strain>
    </source>
</reference>
<evidence type="ECO:0000313" key="2">
    <source>
        <dbReference type="Proteomes" id="UP000053881"/>
    </source>
</evidence>
<gene>
    <name evidence="1" type="ORF">ACA29_02040</name>
</gene>
<dbReference type="AlphaFoldDB" id="A0A0Q9Y7N7"/>
<evidence type="ECO:0000313" key="1">
    <source>
        <dbReference type="EMBL" id="KRG16895.1"/>
    </source>
</evidence>